<keyword evidence="1" id="KW-0723">Serine/threonine-protein kinase</keyword>
<evidence type="ECO:0000256" key="3">
    <source>
        <dbReference type="ARBA" id="ARBA00022741"/>
    </source>
</evidence>
<dbReference type="SUPFAM" id="SSF82185">
    <property type="entry name" value="Histone H3 K4-specific methyltransferase SET7/9 N-terminal domain"/>
    <property type="match status" value="4"/>
</dbReference>
<name>A0A5J4VEG8_9EUKA</name>
<dbReference type="Proteomes" id="UP000324800">
    <property type="component" value="Unassembled WGS sequence"/>
</dbReference>
<dbReference type="Pfam" id="PF07714">
    <property type="entry name" value="PK_Tyr_Ser-Thr"/>
    <property type="match status" value="1"/>
</dbReference>
<dbReference type="SMART" id="SM00220">
    <property type="entry name" value="S_TKc"/>
    <property type="match status" value="1"/>
</dbReference>
<organism evidence="7 8">
    <name type="scientific">Streblomastix strix</name>
    <dbReference type="NCBI Taxonomy" id="222440"/>
    <lineage>
        <taxon>Eukaryota</taxon>
        <taxon>Metamonada</taxon>
        <taxon>Preaxostyla</taxon>
        <taxon>Oxymonadida</taxon>
        <taxon>Streblomastigidae</taxon>
        <taxon>Streblomastix</taxon>
    </lineage>
</organism>
<evidence type="ECO:0000256" key="1">
    <source>
        <dbReference type="ARBA" id="ARBA00022527"/>
    </source>
</evidence>
<accession>A0A5J4VEG8</accession>
<dbReference type="InterPro" id="IPR003409">
    <property type="entry name" value="MORN"/>
</dbReference>
<protein>
    <submittedName>
        <fullName evidence="7">Putative 2-isopropylmalate synthase</fullName>
    </submittedName>
</protein>
<evidence type="ECO:0000256" key="2">
    <source>
        <dbReference type="ARBA" id="ARBA00022737"/>
    </source>
</evidence>
<dbReference type="Gene3D" id="1.10.510.10">
    <property type="entry name" value="Transferase(Phosphotransferase) domain 1"/>
    <property type="match status" value="1"/>
</dbReference>
<feature type="binding site" evidence="5">
    <location>
        <position position="509"/>
    </location>
    <ligand>
        <name>ATP</name>
        <dbReference type="ChEBI" id="CHEBI:30616"/>
    </ligand>
</feature>
<comment type="caution">
    <text evidence="7">The sequence shown here is derived from an EMBL/GenBank/DDBJ whole genome shotgun (WGS) entry which is preliminary data.</text>
</comment>
<dbReference type="Gene3D" id="3.30.200.20">
    <property type="entry name" value="Phosphorylase Kinase, domain 1"/>
    <property type="match status" value="1"/>
</dbReference>
<dbReference type="GO" id="GO:0005829">
    <property type="term" value="C:cytosol"/>
    <property type="evidence" value="ECO:0007669"/>
    <property type="project" value="TreeGrafter"/>
</dbReference>
<dbReference type="OrthoDB" id="3256376at2759"/>
<dbReference type="AlphaFoldDB" id="A0A5J4VEG8"/>
<dbReference type="SUPFAM" id="SSF56112">
    <property type="entry name" value="Protein kinase-like (PK-like)"/>
    <property type="match status" value="1"/>
</dbReference>
<dbReference type="InterPro" id="IPR011009">
    <property type="entry name" value="Kinase-like_dom_sf"/>
</dbReference>
<evidence type="ECO:0000313" key="8">
    <source>
        <dbReference type="Proteomes" id="UP000324800"/>
    </source>
</evidence>
<dbReference type="InterPro" id="IPR000719">
    <property type="entry name" value="Prot_kinase_dom"/>
</dbReference>
<dbReference type="PROSITE" id="PS50011">
    <property type="entry name" value="PROTEIN_KINASE_DOM"/>
    <property type="match status" value="1"/>
</dbReference>
<evidence type="ECO:0000259" key="6">
    <source>
        <dbReference type="PROSITE" id="PS50011"/>
    </source>
</evidence>
<dbReference type="SMART" id="SM00698">
    <property type="entry name" value="MORN"/>
    <property type="match status" value="13"/>
</dbReference>
<feature type="domain" description="Protein kinase" evidence="6">
    <location>
        <begin position="482"/>
        <end position="764"/>
    </location>
</feature>
<evidence type="ECO:0000256" key="4">
    <source>
        <dbReference type="ARBA" id="ARBA00022840"/>
    </source>
</evidence>
<dbReference type="InterPro" id="IPR008271">
    <property type="entry name" value="Ser/Thr_kinase_AS"/>
</dbReference>
<dbReference type="EMBL" id="SNRW01007688">
    <property type="protein sequence ID" value="KAA6380836.1"/>
    <property type="molecule type" value="Genomic_DNA"/>
</dbReference>
<keyword evidence="2" id="KW-0677">Repeat</keyword>
<proteinExistence type="predicted"/>
<dbReference type="PANTHER" id="PTHR43215">
    <property type="entry name" value="RADIAL SPOKE HEAD 1 HOMOLOG"/>
    <property type="match status" value="1"/>
</dbReference>
<dbReference type="Gene3D" id="2.20.110.10">
    <property type="entry name" value="Histone H3 K4-specific methyltransferase SET7/9 N-terminal domain"/>
    <property type="match status" value="6"/>
</dbReference>
<dbReference type="InterPro" id="IPR017441">
    <property type="entry name" value="Protein_kinase_ATP_BS"/>
</dbReference>
<keyword evidence="3 5" id="KW-0547">Nucleotide-binding</keyword>
<gene>
    <name evidence="7" type="ORF">EZS28_023637</name>
</gene>
<keyword evidence="1" id="KW-0418">Kinase</keyword>
<dbReference type="GO" id="GO:0005524">
    <property type="term" value="F:ATP binding"/>
    <property type="evidence" value="ECO:0007669"/>
    <property type="project" value="UniProtKB-UniRule"/>
</dbReference>
<dbReference type="InterPro" id="IPR001245">
    <property type="entry name" value="Ser-Thr/Tyr_kinase_cat_dom"/>
</dbReference>
<dbReference type="Pfam" id="PF02493">
    <property type="entry name" value="MORN"/>
    <property type="match status" value="14"/>
</dbReference>
<keyword evidence="1" id="KW-0808">Transferase</keyword>
<keyword evidence="4 5" id="KW-0067">ATP-binding</keyword>
<reference evidence="7 8" key="1">
    <citation type="submission" date="2019-03" db="EMBL/GenBank/DDBJ databases">
        <title>Single cell metagenomics reveals metabolic interactions within the superorganism composed of flagellate Streblomastix strix and complex community of Bacteroidetes bacteria on its surface.</title>
        <authorList>
            <person name="Treitli S.C."/>
            <person name="Kolisko M."/>
            <person name="Husnik F."/>
            <person name="Keeling P."/>
            <person name="Hampl V."/>
        </authorList>
    </citation>
    <scope>NUCLEOTIDE SEQUENCE [LARGE SCALE GENOMIC DNA]</scope>
    <source>
        <strain evidence="7">ST1C</strain>
    </source>
</reference>
<dbReference type="PANTHER" id="PTHR43215:SF14">
    <property type="entry name" value="RADIAL SPOKE HEAD 1 HOMOLOG"/>
    <property type="match status" value="1"/>
</dbReference>
<dbReference type="PROSITE" id="PS00108">
    <property type="entry name" value="PROTEIN_KINASE_ST"/>
    <property type="match status" value="1"/>
</dbReference>
<evidence type="ECO:0000256" key="5">
    <source>
        <dbReference type="PROSITE-ProRule" id="PRU10141"/>
    </source>
</evidence>
<sequence length="779" mass="88633">MRELDWQKKFGVRSSNMKHRIIKFQGEKKNGLPHGFCKVVYEDSSLYEGFYVEGIKQGNGTYYFSDGIMIYNGQWERDMMHGTGRLKLPKKVIYEGDFHENQLIGKGKFTYKDGSTYIGEVEDGKFSGTGIFTYKFANVTFSGTFSNGNPDGMITIVKTDNNGNIISKFYGQVVMGKRSGKGSQYNDDGYSYIGEWDNSKKNGLGIEKNSNGDEYNGQFIDDLKDGKGEMNYKNGKYYIGNWKEGYEEGKGTMIYNNGDIYEGLFEKGIRNGQGEMKYKNGKYYIGNWMDDKENGEGRMILANKDEYIGQFKNGQQHGIGKLTKTSGESYEGSWEGSHAEGSGIFVWANGDSFTGIFHLGMPEGQGKLQTLNGILFQGIWNGMQGEGSIQFPPNVTIQFNSTLLSISLDDDNNNQENNCGEYKRKNSKRKFVNNAKWRRKNDGKMIYVDKDQIQNDQVSKIPQLIDMNMEIDESCIIDVEMLYGEKKLGQGGFGEVFMGNFCGATVAFKKLSQAMNKNTLKEFLHEVALMSHLNHPNIIAFYGYSPSPDMRLVMEYANRGTLSDYLHGDSKANNCEDNEQDSNMNEIEKQMKKEMLEVKEILNICKQICSGLCYLHSKHIIHKDIKSFNILLKEDSINEITVKIADFGLSKFRTHTLTFCIFKGTPAYSAPEVFSNQKVNEKIDIFALGILFWEIWSRQRPFEQESLPQVINNICKGIRPELPIIPKQYPFLARFATLIKRCWSQLPDSRPTAMEVSSELDVIIDICQRTLEAESKKMK</sequence>
<dbReference type="GO" id="GO:0004674">
    <property type="term" value="F:protein serine/threonine kinase activity"/>
    <property type="evidence" value="ECO:0007669"/>
    <property type="project" value="UniProtKB-KW"/>
</dbReference>
<dbReference type="PROSITE" id="PS00107">
    <property type="entry name" value="PROTEIN_KINASE_ATP"/>
    <property type="match status" value="1"/>
</dbReference>
<evidence type="ECO:0000313" key="7">
    <source>
        <dbReference type="EMBL" id="KAA6380836.1"/>
    </source>
</evidence>